<dbReference type="Pfam" id="PF06974">
    <property type="entry name" value="WS_DGAT_C"/>
    <property type="match status" value="1"/>
</dbReference>
<name>A0A803LGY6_CHEQI</name>
<organism evidence="2 3">
    <name type="scientific">Chenopodium quinoa</name>
    <name type="common">Quinoa</name>
    <dbReference type="NCBI Taxonomy" id="63459"/>
    <lineage>
        <taxon>Eukaryota</taxon>
        <taxon>Viridiplantae</taxon>
        <taxon>Streptophyta</taxon>
        <taxon>Embryophyta</taxon>
        <taxon>Tracheophyta</taxon>
        <taxon>Spermatophyta</taxon>
        <taxon>Magnoliopsida</taxon>
        <taxon>eudicotyledons</taxon>
        <taxon>Gunneridae</taxon>
        <taxon>Pentapetalae</taxon>
        <taxon>Caryophyllales</taxon>
        <taxon>Chenopodiaceae</taxon>
        <taxon>Chenopodioideae</taxon>
        <taxon>Atripliceae</taxon>
        <taxon>Chenopodium</taxon>
    </lineage>
</organism>
<dbReference type="OMA" id="MAQDSKC"/>
<evidence type="ECO:0000313" key="3">
    <source>
        <dbReference type="Proteomes" id="UP000596660"/>
    </source>
</evidence>
<dbReference type="Gramene" id="AUR62013233-RA">
    <property type="protein sequence ID" value="AUR62013233-RA:cds"/>
    <property type="gene ID" value="AUR62013233"/>
</dbReference>
<dbReference type="GO" id="GO:0019432">
    <property type="term" value="P:triglyceride biosynthetic process"/>
    <property type="evidence" value="ECO:0007669"/>
    <property type="project" value="TreeGrafter"/>
</dbReference>
<dbReference type="PANTHER" id="PTHR31650:SF41">
    <property type="entry name" value="O-ACYLTRANSFERASE WSD1-LIKE ISOFORM X1"/>
    <property type="match status" value="1"/>
</dbReference>
<evidence type="ECO:0000259" key="1">
    <source>
        <dbReference type="Pfam" id="PF06974"/>
    </source>
</evidence>
<dbReference type="InterPro" id="IPR009721">
    <property type="entry name" value="O-acyltransferase_WSD1_C"/>
</dbReference>
<dbReference type="InterPro" id="IPR045034">
    <property type="entry name" value="O-acyltransferase_WSD1-like"/>
</dbReference>
<reference evidence="2" key="2">
    <citation type="submission" date="2021-03" db="UniProtKB">
        <authorList>
            <consortium name="EnsemblPlants"/>
        </authorList>
    </citation>
    <scope>IDENTIFICATION</scope>
</reference>
<reference evidence="2" key="1">
    <citation type="journal article" date="2017" name="Nature">
        <title>The genome of Chenopodium quinoa.</title>
        <authorList>
            <person name="Jarvis D.E."/>
            <person name="Ho Y.S."/>
            <person name="Lightfoot D.J."/>
            <person name="Schmoeckel S.M."/>
            <person name="Li B."/>
            <person name="Borm T.J.A."/>
            <person name="Ohyanagi H."/>
            <person name="Mineta K."/>
            <person name="Michell C.T."/>
            <person name="Saber N."/>
            <person name="Kharbatia N.M."/>
            <person name="Rupper R.R."/>
            <person name="Sharp A.R."/>
            <person name="Dally N."/>
            <person name="Boughton B.A."/>
            <person name="Woo Y.H."/>
            <person name="Gao G."/>
            <person name="Schijlen E.G.W.M."/>
            <person name="Guo X."/>
            <person name="Momin A.A."/>
            <person name="Negrao S."/>
            <person name="Al-Babili S."/>
            <person name="Gehring C."/>
            <person name="Roessner U."/>
            <person name="Jung C."/>
            <person name="Murphy K."/>
            <person name="Arold S.T."/>
            <person name="Gojobori T."/>
            <person name="van der Linden C.G."/>
            <person name="van Loo E.N."/>
            <person name="Jellen E.N."/>
            <person name="Maughan P.J."/>
            <person name="Tester M."/>
        </authorList>
    </citation>
    <scope>NUCLEOTIDE SEQUENCE [LARGE SCALE GENOMIC DNA]</scope>
    <source>
        <strain evidence="2">cv. PI 614886</strain>
    </source>
</reference>
<keyword evidence="3" id="KW-1185">Reference proteome</keyword>
<evidence type="ECO:0000313" key="2">
    <source>
        <dbReference type="EnsemblPlants" id="AUR62013233-RA:cds"/>
    </source>
</evidence>
<dbReference type="GO" id="GO:0008374">
    <property type="term" value="F:O-acyltransferase activity"/>
    <property type="evidence" value="ECO:0007669"/>
    <property type="project" value="InterPro"/>
</dbReference>
<dbReference type="Proteomes" id="UP000596660">
    <property type="component" value="Unplaced"/>
</dbReference>
<protein>
    <recommendedName>
        <fullName evidence="1">O-acyltransferase WSD1 C-terminal domain-containing protein</fullName>
    </recommendedName>
</protein>
<dbReference type="AlphaFoldDB" id="A0A803LGY6"/>
<dbReference type="EnsemblPlants" id="AUR62013233-RA">
    <property type="protein sequence ID" value="AUR62013233-RA:cds"/>
    <property type="gene ID" value="AUR62013233"/>
</dbReference>
<feature type="domain" description="O-acyltransferase WSD1 C-terminal" evidence="1">
    <location>
        <begin position="14"/>
        <end position="159"/>
    </location>
</feature>
<dbReference type="PANTHER" id="PTHR31650">
    <property type="entry name" value="O-ACYLTRANSFERASE (WSD1-LIKE) FAMILY PROTEIN"/>
    <property type="match status" value="1"/>
</dbReference>
<sequence length="170" mass="18907">DMSAMLSEKSRSPWGNKFMLNLLPITYSKRDLDALACTARAKVIMDHMKHSMETRICDKLGKLTYSLLGYKLVSDFYSKIFSNTSFVISNMAGPQEEISIANNPVTFLRITSSSQPHAITMHMVSYAGKADLQIQVAKEVIPDPEFLATCFEDALLEMKGVAANKMGCKL</sequence>
<proteinExistence type="predicted"/>
<dbReference type="GO" id="GO:0005886">
    <property type="term" value="C:plasma membrane"/>
    <property type="evidence" value="ECO:0007669"/>
    <property type="project" value="TreeGrafter"/>
</dbReference>
<accession>A0A803LGY6</accession>